<dbReference type="InterPro" id="IPR003362">
    <property type="entry name" value="Bact_transf"/>
</dbReference>
<keyword evidence="10" id="KW-1185">Reference proteome</keyword>
<dbReference type="PANTHER" id="PTHR30576">
    <property type="entry name" value="COLANIC BIOSYNTHESIS UDP-GLUCOSE LIPID CARRIER TRANSFERASE"/>
    <property type="match status" value="1"/>
</dbReference>
<comment type="caution">
    <text evidence="9">The sequence shown here is derived from an EMBL/GenBank/DDBJ whole genome shotgun (WGS) entry which is preliminary data.</text>
</comment>
<protein>
    <submittedName>
        <fullName evidence="9">Exopolysaccharide biosynthesis polyprenyl glycosylphosphotransferase</fullName>
    </submittedName>
</protein>
<evidence type="ECO:0000256" key="6">
    <source>
        <dbReference type="ARBA" id="ARBA00023136"/>
    </source>
</evidence>
<reference evidence="10" key="1">
    <citation type="journal article" date="2019" name="Int. J. Syst. Evol. Microbiol.">
        <title>The Global Catalogue of Microorganisms (GCM) 10K type strain sequencing project: providing services to taxonomists for standard genome sequencing and annotation.</title>
        <authorList>
            <consortium name="The Broad Institute Genomics Platform"/>
            <consortium name="The Broad Institute Genome Sequencing Center for Infectious Disease"/>
            <person name="Wu L."/>
            <person name="Ma J."/>
        </authorList>
    </citation>
    <scope>NUCLEOTIDE SEQUENCE [LARGE SCALE GENOMIC DNA]</scope>
    <source>
        <strain evidence="10">CCTCC AB 2017081</strain>
    </source>
</reference>
<evidence type="ECO:0000259" key="8">
    <source>
        <dbReference type="Pfam" id="PF02397"/>
    </source>
</evidence>
<keyword evidence="6 7" id="KW-0472">Membrane</keyword>
<gene>
    <name evidence="9" type="ORF">ACFOSB_05765</name>
</gene>
<name>A0ABV7Z513_9DEIO</name>
<evidence type="ECO:0000256" key="1">
    <source>
        <dbReference type="ARBA" id="ARBA00004141"/>
    </source>
</evidence>
<evidence type="ECO:0000256" key="7">
    <source>
        <dbReference type="SAM" id="Phobius"/>
    </source>
</evidence>
<keyword evidence="3" id="KW-0808">Transferase</keyword>
<evidence type="ECO:0000256" key="2">
    <source>
        <dbReference type="ARBA" id="ARBA00006464"/>
    </source>
</evidence>
<dbReference type="InterPro" id="IPR017475">
    <property type="entry name" value="EPS_sugar_tfrase"/>
</dbReference>
<comment type="subcellular location">
    <subcellularLocation>
        <location evidence="1">Membrane</location>
        <topology evidence="1">Multi-pass membrane protein</topology>
    </subcellularLocation>
</comment>
<keyword evidence="5 7" id="KW-1133">Transmembrane helix</keyword>
<evidence type="ECO:0000256" key="3">
    <source>
        <dbReference type="ARBA" id="ARBA00022679"/>
    </source>
</evidence>
<comment type="similarity">
    <text evidence="2">Belongs to the bacterial sugar transferase family.</text>
</comment>
<feature type="transmembrane region" description="Helical" evidence="7">
    <location>
        <begin position="59"/>
        <end position="80"/>
    </location>
</feature>
<dbReference type="Proteomes" id="UP001595803">
    <property type="component" value="Unassembled WGS sequence"/>
</dbReference>
<feature type="domain" description="Bacterial sugar transferase" evidence="8">
    <location>
        <begin position="214"/>
        <end position="396"/>
    </location>
</feature>
<proteinExistence type="inferred from homology"/>
<dbReference type="NCBIfam" id="TIGR03025">
    <property type="entry name" value="EPS_sugtrans"/>
    <property type="match status" value="1"/>
</dbReference>
<evidence type="ECO:0000256" key="5">
    <source>
        <dbReference type="ARBA" id="ARBA00022989"/>
    </source>
</evidence>
<dbReference type="RefSeq" id="WP_295815074.1">
    <property type="nucleotide sequence ID" value="NZ_JBHRZG010000006.1"/>
</dbReference>
<keyword evidence="4 7" id="KW-0812">Transmembrane</keyword>
<dbReference type="PANTHER" id="PTHR30576:SF0">
    <property type="entry name" value="UNDECAPRENYL-PHOSPHATE N-ACETYLGALACTOSAMINYL 1-PHOSPHATE TRANSFERASE-RELATED"/>
    <property type="match status" value="1"/>
</dbReference>
<evidence type="ECO:0000256" key="4">
    <source>
        <dbReference type="ARBA" id="ARBA00022692"/>
    </source>
</evidence>
<feature type="transmembrane region" description="Helical" evidence="7">
    <location>
        <begin position="220"/>
        <end position="242"/>
    </location>
</feature>
<evidence type="ECO:0000313" key="10">
    <source>
        <dbReference type="Proteomes" id="UP001595803"/>
    </source>
</evidence>
<dbReference type="Pfam" id="PF02397">
    <property type="entry name" value="Bac_transf"/>
    <property type="match status" value="1"/>
</dbReference>
<feature type="transmembrane region" description="Helical" evidence="7">
    <location>
        <begin position="30"/>
        <end position="47"/>
    </location>
</feature>
<sequence length="402" mass="44571">MALLSVVDVSAPVVLGLVAAQLLLPRTGIMLAYSNWLLAAWVAWGAIRGRHAGLRSYRYYESIVIPLCALGISLIVLALVNAPSALPFLLAVSGGWGAVMLVTRYLMRRLAPAMVVGVLPGQPGELPTGRDVRYVLLQSPQQVALQELDELLIDPTQALSPEWAQLLMHAYAAGVPTCTLASLQEELSGRVSVEYLHGARLGEVPFLSSYVQLKLVIDRVVTVLALPALLPLAGMVALVILLDSGGPVLFYQERVGRNGQLFRMVKFRTMRTDSERSGAAFATAGDARVTRVGRFLRKFRLDELPQFWNVLRGDMSIIGPRPEQRAFVERFNQDIRLYPVRHWVRPGITGWAQVVHGYAADTSTTIEKLRYDVFYIKYLSFWLDVRIVFKTLQTILTGFGAR</sequence>
<evidence type="ECO:0000313" key="9">
    <source>
        <dbReference type="EMBL" id="MFC3832358.1"/>
    </source>
</evidence>
<dbReference type="EMBL" id="JBHRZG010000006">
    <property type="protein sequence ID" value="MFC3832358.1"/>
    <property type="molecule type" value="Genomic_DNA"/>
</dbReference>
<organism evidence="9 10">
    <name type="scientific">Deinococcus rufus</name>
    <dbReference type="NCBI Taxonomy" id="2136097"/>
    <lineage>
        <taxon>Bacteria</taxon>
        <taxon>Thermotogati</taxon>
        <taxon>Deinococcota</taxon>
        <taxon>Deinococci</taxon>
        <taxon>Deinococcales</taxon>
        <taxon>Deinococcaceae</taxon>
        <taxon>Deinococcus</taxon>
    </lineage>
</organism>
<accession>A0ABV7Z513</accession>
<feature type="transmembrane region" description="Helical" evidence="7">
    <location>
        <begin position="86"/>
        <end position="107"/>
    </location>
</feature>